<feature type="chain" id="PRO_5042977864" description="Receptor ligand binding region domain-containing protein" evidence="9">
    <location>
        <begin position="30"/>
        <end position="1167"/>
    </location>
</feature>
<dbReference type="InterPro" id="IPR050726">
    <property type="entry name" value="mGluR"/>
</dbReference>
<evidence type="ECO:0000256" key="6">
    <source>
        <dbReference type="ARBA" id="ARBA00023180"/>
    </source>
</evidence>
<feature type="domain" description="Receptor ligand binding region" evidence="10">
    <location>
        <begin position="592"/>
        <end position="989"/>
    </location>
</feature>
<reference evidence="11 12" key="1">
    <citation type="submission" date="2024-02" db="EMBL/GenBank/DDBJ databases">
        <title>Chromosome-scale genome assembly of the rough periwinkle Littorina saxatilis.</title>
        <authorList>
            <person name="De Jode A."/>
            <person name="Faria R."/>
            <person name="Formenti G."/>
            <person name="Sims Y."/>
            <person name="Smith T.P."/>
            <person name="Tracey A."/>
            <person name="Wood J.M.D."/>
            <person name="Zagrodzka Z.B."/>
            <person name="Johannesson K."/>
            <person name="Butlin R.K."/>
            <person name="Leder E.H."/>
        </authorList>
    </citation>
    <scope>NUCLEOTIDE SEQUENCE [LARGE SCALE GENOMIC DNA]</scope>
    <source>
        <strain evidence="11">Snail1</strain>
        <tissue evidence="11">Muscle</tissue>
    </source>
</reference>
<evidence type="ECO:0000256" key="2">
    <source>
        <dbReference type="ARBA" id="ARBA00022692"/>
    </source>
</evidence>
<feature type="signal peptide" evidence="9">
    <location>
        <begin position="1"/>
        <end position="29"/>
    </location>
</feature>
<dbReference type="Proteomes" id="UP001374579">
    <property type="component" value="Unassembled WGS sequence"/>
</dbReference>
<dbReference type="Pfam" id="PF01094">
    <property type="entry name" value="ANF_receptor"/>
    <property type="match status" value="2"/>
</dbReference>
<dbReference type="InterPro" id="IPR001828">
    <property type="entry name" value="ANF_lig-bd_rcpt"/>
</dbReference>
<organism evidence="11 12">
    <name type="scientific">Littorina saxatilis</name>
    <dbReference type="NCBI Taxonomy" id="31220"/>
    <lineage>
        <taxon>Eukaryota</taxon>
        <taxon>Metazoa</taxon>
        <taxon>Spiralia</taxon>
        <taxon>Lophotrochozoa</taxon>
        <taxon>Mollusca</taxon>
        <taxon>Gastropoda</taxon>
        <taxon>Caenogastropoda</taxon>
        <taxon>Littorinimorpha</taxon>
        <taxon>Littorinoidea</taxon>
        <taxon>Littorinidae</taxon>
        <taxon>Littorina</taxon>
    </lineage>
</organism>
<proteinExistence type="predicted"/>
<evidence type="ECO:0000256" key="5">
    <source>
        <dbReference type="ARBA" id="ARBA00023170"/>
    </source>
</evidence>
<keyword evidence="4 8" id="KW-0472">Membrane</keyword>
<gene>
    <name evidence="11" type="ORF">V1264_004288</name>
</gene>
<keyword evidence="5" id="KW-0675">Receptor</keyword>
<dbReference type="InterPro" id="IPR028082">
    <property type="entry name" value="Peripla_BP_I"/>
</dbReference>
<evidence type="ECO:0000313" key="12">
    <source>
        <dbReference type="Proteomes" id="UP001374579"/>
    </source>
</evidence>
<dbReference type="PRINTS" id="PR00248">
    <property type="entry name" value="GPCRMGR"/>
</dbReference>
<dbReference type="PANTHER" id="PTHR24060">
    <property type="entry name" value="METABOTROPIC GLUTAMATE RECEPTOR"/>
    <property type="match status" value="1"/>
</dbReference>
<feature type="transmembrane region" description="Helical" evidence="8">
    <location>
        <begin position="1064"/>
        <end position="1087"/>
    </location>
</feature>
<protein>
    <recommendedName>
        <fullName evidence="10">Receptor ligand binding region domain-containing protein</fullName>
    </recommendedName>
</protein>
<sequence length="1167" mass="128208">MSDPGEMTRMKTNLLGLFLLLCCLQLCTAQDDVTILPGNVTIAAIFNVNDLENGACGDYDVSDLQSLVAVTWFVEELNRMNYVPGITIGLDVYRTCKKPEMATEGAVKLLDKYGVVSDNTHQDDGILFGLLGPSRTADALPVSSLIGSLPANQRVLQISGSATGRQLSDHSAHPSFFRVIPPDQIQVEVMLELMLQLQWNYVAIVYDDDDYGRSAATELRRLAEKHQVCVPVFVSLPLDARSSAFVTRAKEVSQQLKNTENGLVRGLVILGVTSTTQQLLRTVSSDIKFVSVVLSEAVVLQRATLLTSSGQVSEVSAGALVTSPPFIDLSELKPLWDDLWSNRTSFLEQSGKIPWLEQYFKKLISCSDIDSACWTQAENKRNSQKVLEGAELTLYAGYHVKAVAVMAALLKRLHDEKCGSSGLCSGLKTAISQRTEGINALVNSTLDLSGLSAVSDVFKGLTSVRFSGTSGSLLSDGTKGDYTVFNFRRPNLQGKFNFEQIGSWLNNNLTIYTSQAQFYDETLSPLTWSQLPPAQCDVSQDCVKCERDVSSDVVFVKGDFYVVAILPSNEKTPDDPLSCGMIRTVLGADIVQSVIFAVEEVNKKTDLFRDVLPGRRVGLVVINSCTNPLLVRRRLLDFLAGTMPLSEGRTSSSVLDSVMGYVGAVYSANSIAASDTLHALGKPFVQISGASTSPDLSDEKKYPYFLRLPPADDKQALAILDMVKKVGANYVQVLYDSSTSYATALYNTLQDEVATNTKYNICIAQAIATTPRDEVSQYIWIRDKLREKYSAKIVVVILHPEEIEKVLDAILPKLEAGEFIFVGTDGWGRRENLIKGTDREKLAGSLVLSVETVDDDVFQRYFENIDPTRSISPWLKYFWEERLQCYFNKSFMRKGKPNRCPEDVGQNYTQDTLVPFHINAVYALVLGFHSALTQHCGPHATRTCRALTSSVLFSAMLGVKLDVYGRGNVSKVFDSKGEGLVGYKVFQISPDLDTSSEHVIYKDVGVWTQNKPSFDEEKFSPPGGSTFQSMCTDARECQACFLRNSTLSKAGKSVQVSEVIASPVFIGAVAGLAFLVIVLIVVIIVVCRGRSRSGRSPRQERGKAVYFDRLSTAATVRPPSGIESPYDTLEDEQYSHRLPPPPAAHHSHSDDYLHAVPAQGGGRLDTM</sequence>
<keyword evidence="3 8" id="KW-1133">Transmembrane helix</keyword>
<evidence type="ECO:0000256" key="1">
    <source>
        <dbReference type="ARBA" id="ARBA00004141"/>
    </source>
</evidence>
<feature type="domain" description="Receptor ligand binding region" evidence="10">
    <location>
        <begin position="69"/>
        <end position="429"/>
    </location>
</feature>
<comment type="subcellular location">
    <subcellularLocation>
        <location evidence="1">Membrane</location>
        <topology evidence="1">Multi-pass membrane protein</topology>
    </subcellularLocation>
</comment>
<evidence type="ECO:0000256" key="7">
    <source>
        <dbReference type="SAM" id="MobiDB-lite"/>
    </source>
</evidence>
<evidence type="ECO:0000256" key="9">
    <source>
        <dbReference type="SAM" id="SignalP"/>
    </source>
</evidence>
<keyword evidence="6" id="KW-0325">Glycoprotein</keyword>
<name>A0AAN9B1C0_9CAEN</name>
<dbReference type="EMBL" id="JBAMIC010000013">
    <property type="protein sequence ID" value="KAK7097283.1"/>
    <property type="molecule type" value="Genomic_DNA"/>
</dbReference>
<keyword evidence="9" id="KW-0732">Signal</keyword>
<comment type="caution">
    <text evidence="11">The sequence shown here is derived from an EMBL/GenBank/DDBJ whole genome shotgun (WGS) entry which is preliminary data.</text>
</comment>
<evidence type="ECO:0000256" key="3">
    <source>
        <dbReference type="ARBA" id="ARBA00022989"/>
    </source>
</evidence>
<dbReference type="Gene3D" id="3.40.50.2300">
    <property type="match status" value="4"/>
</dbReference>
<evidence type="ECO:0000256" key="4">
    <source>
        <dbReference type="ARBA" id="ARBA00023136"/>
    </source>
</evidence>
<dbReference type="GO" id="GO:0016020">
    <property type="term" value="C:membrane"/>
    <property type="evidence" value="ECO:0007669"/>
    <property type="project" value="UniProtKB-SubCell"/>
</dbReference>
<dbReference type="InterPro" id="IPR000337">
    <property type="entry name" value="GPCR_3"/>
</dbReference>
<evidence type="ECO:0000313" key="11">
    <source>
        <dbReference type="EMBL" id="KAK7097283.1"/>
    </source>
</evidence>
<dbReference type="GO" id="GO:0004930">
    <property type="term" value="F:G protein-coupled receptor activity"/>
    <property type="evidence" value="ECO:0007669"/>
    <property type="project" value="InterPro"/>
</dbReference>
<keyword evidence="12" id="KW-1185">Reference proteome</keyword>
<evidence type="ECO:0000256" key="8">
    <source>
        <dbReference type="SAM" id="Phobius"/>
    </source>
</evidence>
<accession>A0AAN9B1C0</accession>
<dbReference type="SUPFAM" id="SSF53822">
    <property type="entry name" value="Periplasmic binding protein-like I"/>
    <property type="match status" value="2"/>
</dbReference>
<dbReference type="AlphaFoldDB" id="A0AAN9B1C0"/>
<keyword evidence="2 8" id="KW-0812">Transmembrane</keyword>
<feature type="region of interest" description="Disordered" evidence="7">
    <location>
        <begin position="1132"/>
        <end position="1157"/>
    </location>
</feature>
<evidence type="ECO:0000259" key="10">
    <source>
        <dbReference type="Pfam" id="PF01094"/>
    </source>
</evidence>